<dbReference type="Gene3D" id="3.40.30.10">
    <property type="entry name" value="Glutaredoxin"/>
    <property type="match status" value="1"/>
</dbReference>
<evidence type="ECO:0000256" key="1">
    <source>
        <dbReference type="SAM" id="MobiDB-lite"/>
    </source>
</evidence>
<organism evidence="4 5">
    <name type="scientific">Arcanobacterium pinnipediorum</name>
    <dbReference type="NCBI Taxonomy" id="1503041"/>
    <lineage>
        <taxon>Bacteria</taxon>
        <taxon>Bacillati</taxon>
        <taxon>Actinomycetota</taxon>
        <taxon>Actinomycetes</taxon>
        <taxon>Actinomycetales</taxon>
        <taxon>Actinomycetaceae</taxon>
        <taxon>Arcanobacterium</taxon>
    </lineage>
</organism>
<dbReference type="InterPro" id="IPR036249">
    <property type="entry name" value="Thioredoxin-like_sf"/>
</dbReference>
<feature type="transmembrane region" description="Helical" evidence="2">
    <location>
        <begin position="43"/>
        <end position="64"/>
    </location>
</feature>
<feature type="domain" description="Thioredoxin-like fold" evidence="3">
    <location>
        <begin position="106"/>
        <end position="259"/>
    </location>
</feature>
<evidence type="ECO:0000313" key="5">
    <source>
        <dbReference type="Proteomes" id="UP001056109"/>
    </source>
</evidence>
<reference evidence="4" key="1">
    <citation type="submission" date="2022-06" db="EMBL/GenBank/DDBJ databases">
        <title>Complete Genome Sequence of Arcanobacterium pinnipediorum strain DSM 28752 isolated from a harbour seal.</title>
        <authorList>
            <person name="Borowiak M."/>
            <person name="Kreitlow A."/>
            <person name="Alssahen M."/>
            <person name="Malorny B."/>
            <person name="Laemmler C."/>
            <person name="Prenger-Berninghoff E."/>
            <person name="Siebert U."/>
            <person name="Ploetz M."/>
            <person name="Abdulmawjood A."/>
        </authorList>
    </citation>
    <scope>NUCLEOTIDE SEQUENCE</scope>
    <source>
        <strain evidence="4">DSM 28752</strain>
    </source>
</reference>
<feature type="compositionally biased region" description="Basic and acidic residues" evidence="1">
    <location>
        <begin position="13"/>
        <end position="24"/>
    </location>
</feature>
<keyword evidence="2" id="KW-0812">Transmembrane</keyword>
<feature type="region of interest" description="Disordered" evidence="1">
    <location>
        <begin position="1"/>
        <end position="24"/>
    </location>
</feature>
<keyword evidence="2" id="KW-1133">Transmembrane helix</keyword>
<dbReference type="SUPFAM" id="SSF52833">
    <property type="entry name" value="Thioredoxin-like"/>
    <property type="match status" value="1"/>
</dbReference>
<keyword evidence="2" id="KW-0472">Membrane</keyword>
<protein>
    <submittedName>
        <fullName evidence="4">DsbA family protein</fullName>
    </submittedName>
</protein>
<dbReference type="Pfam" id="PF13462">
    <property type="entry name" value="Thioredoxin_4"/>
    <property type="match status" value="1"/>
</dbReference>
<evidence type="ECO:0000256" key="2">
    <source>
        <dbReference type="SAM" id="Phobius"/>
    </source>
</evidence>
<dbReference type="EMBL" id="CP099547">
    <property type="protein sequence ID" value="USR79271.1"/>
    <property type="molecule type" value="Genomic_DNA"/>
</dbReference>
<evidence type="ECO:0000313" key="4">
    <source>
        <dbReference type="EMBL" id="USR79271.1"/>
    </source>
</evidence>
<evidence type="ECO:0000259" key="3">
    <source>
        <dbReference type="Pfam" id="PF13462"/>
    </source>
</evidence>
<sequence length="283" mass="30656">MASKNTPGLSQERMTKEERRQAAREKARMLKELEAKQAQRRKVIMIAVGAVALLLVVFAVWQIISSDRGDAKQLGSYTGSSREVLTDNVAADGGVLFDENQVATSEESGKSVVGLWSDFMCPACEVFDAKYVPLMKDHATNGDIQVSLHLVNTLGTDFSTKGATAFYYLAQYAPEKVWDFNTAMMEHGKKIHDQTVPAVPTAADIADIAKSVGVADDVVNDLPASILDSKWQDVVAKTVGTFRDNGFTGTPTLTVDGQADDSWTKGNPDEVVPEILKKAAGKQ</sequence>
<keyword evidence="5" id="KW-1185">Reference proteome</keyword>
<proteinExistence type="predicted"/>
<dbReference type="Proteomes" id="UP001056109">
    <property type="component" value="Chromosome"/>
</dbReference>
<name>A0ABY5AHS9_9ACTO</name>
<dbReference type="InterPro" id="IPR012336">
    <property type="entry name" value="Thioredoxin-like_fold"/>
</dbReference>
<dbReference type="RefSeq" id="WP_252673145.1">
    <property type="nucleotide sequence ID" value="NZ_CP099547.1"/>
</dbReference>
<gene>
    <name evidence="4" type="ORF">NG665_07800</name>
</gene>
<accession>A0ABY5AHS9</accession>